<dbReference type="HAMAP" id="MF_01940">
    <property type="entry name" value="RNA_CPDase"/>
    <property type="match status" value="1"/>
</dbReference>
<comment type="caution">
    <text evidence="3">The sequence shown here is derived from an EMBL/GenBank/DDBJ whole genome shotgun (WGS) entry which is preliminary data.</text>
</comment>
<dbReference type="EMBL" id="AUYB01000096">
    <property type="protein sequence ID" value="KZN40327.1"/>
    <property type="molecule type" value="Genomic_DNA"/>
</dbReference>
<dbReference type="PATRIC" id="fig|1365250.3.peg.1779"/>
<evidence type="ECO:0000256" key="2">
    <source>
        <dbReference type="HAMAP-Rule" id="MF_01940"/>
    </source>
</evidence>
<dbReference type="PANTHER" id="PTHR35561:SF1">
    <property type="entry name" value="RNA 2',3'-CYCLIC PHOSPHODIESTERASE"/>
    <property type="match status" value="1"/>
</dbReference>
<feature type="short sequence motif" description="HXTX 1" evidence="2">
    <location>
        <begin position="41"/>
        <end position="44"/>
    </location>
</feature>
<feature type="active site" description="Proton acceptor" evidence="2">
    <location>
        <position position="122"/>
    </location>
</feature>
<dbReference type="Pfam" id="PF13563">
    <property type="entry name" value="2_5_RNA_ligase2"/>
    <property type="match status" value="1"/>
</dbReference>
<dbReference type="RefSeq" id="WP_063365055.1">
    <property type="nucleotide sequence ID" value="NZ_AQHB01000037.1"/>
</dbReference>
<evidence type="ECO:0000256" key="1">
    <source>
        <dbReference type="ARBA" id="ARBA00022801"/>
    </source>
</evidence>
<reference evidence="3 4" key="1">
    <citation type="submission" date="2013-07" db="EMBL/GenBank/DDBJ databases">
        <title>Comparative Genomic and Metabolomic Analysis of Twelve Strains of Pseudoalteromonas luteoviolacea.</title>
        <authorList>
            <person name="Vynne N.G."/>
            <person name="Mansson M."/>
            <person name="Gram L."/>
        </authorList>
    </citation>
    <scope>NUCLEOTIDE SEQUENCE [LARGE SCALE GENOMIC DNA]</scope>
    <source>
        <strain evidence="3 4">DSM 6061</strain>
    </source>
</reference>
<feature type="active site" description="Proton donor" evidence="2">
    <location>
        <position position="41"/>
    </location>
</feature>
<comment type="similarity">
    <text evidence="2">Belongs to the 2H phosphoesterase superfamily. ThpR family.</text>
</comment>
<name>A0A166XHI1_9GAMM</name>
<accession>A0A166XHI1</accession>
<protein>
    <recommendedName>
        <fullName evidence="2">RNA 2',3'-cyclic phosphodiesterase</fullName>
        <shortName evidence="2">RNA 2',3'-CPDase</shortName>
        <ecNumber evidence="2">3.1.4.58</ecNumber>
    </recommendedName>
</protein>
<evidence type="ECO:0000313" key="3">
    <source>
        <dbReference type="EMBL" id="KZN40327.1"/>
    </source>
</evidence>
<sequence length="173" mass="19836">MALKRLFFGIGLDTQSKSRITQWLNQSITHQKPATLARNWHITLAFLGQVDEPTTEALIQFAGELTLPPFELHFSQTGYWPQNGIFYLQPMPCEVLNNLAAPLRKISKEWQLYSCPYRFSPHITLFRGHKGEPQVQAPVTPFTLSVREFHLYHSHALEDGLHYTPISSFELSA</sequence>
<dbReference type="InterPro" id="IPR009097">
    <property type="entry name" value="Cyclic_Pdiesterase"/>
</dbReference>
<keyword evidence="4" id="KW-1185">Reference proteome</keyword>
<organism evidence="3 4">
    <name type="scientific">Pseudoalteromonas luteoviolacea DSM 6061</name>
    <dbReference type="NCBI Taxonomy" id="1365250"/>
    <lineage>
        <taxon>Bacteria</taxon>
        <taxon>Pseudomonadati</taxon>
        <taxon>Pseudomonadota</taxon>
        <taxon>Gammaproteobacteria</taxon>
        <taxon>Alteromonadales</taxon>
        <taxon>Pseudoalteromonadaceae</taxon>
        <taxon>Pseudoalteromonas</taxon>
    </lineage>
</organism>
<dbReference type="NCBIfam" id="TIGR02258">
    <property type="entry name" value="2_5_ligase"/>
    <property type="match status" value="1"/>
</dbReference>
<dbReference type="PANTHER" id="PTHR35561">
    <property type="entry name" value="RNA 2',3'-CYCLIC PHOSPHODIESTERASE"/>
    <property type="match status" value="1"/>
</dbReference>
<evidence type="ECO:0000313" key="4">
    <source>
        <dbReference type="Proteomes" id="UP000076643"/>
    </source>
</evidence>
<keyword evidence="1 2" id="KW-0378">Hydrolase</keyword>
<gene>
    <name evidence="3" type="ORF">N475_12740</name>
</gene>
<dbReference type="Gene3D" id="3.90.1140.10">
    <property type="entry name" value="Cyclic phosphodiesterase"/>
    <property type="match status" value="1"/>
</dbReference>
<dbReference type="GO" id="GO:0008664">
    <property type="term" value="F:RNA 2',3'-cyclic 3'-phosphodiesterase activity"/>
    <property type="evidence" value="ECO:0007669"/>
    <property type="project" value="UniProtKB-EC"/>
</dbReference>
<dbReference type="AlphaFoldDB" id="A0A166XHI1"/>
<dbReference type="GO" id="GO:0004113">
    <property type="term" value="F:2',3'-cyclic-nucleotide 3'-phosphodiesterase activity"/>
    <property type="evidence" value="ECO:0007669"/>
    <property type="project" value="InterPro"/>
</dbReference>
<proteinExistence type="inferred from homology"/>
<comment type="catalytic activity">
    <reaction evidence="2">
        <text>a 3'-end 2',3'-cyclophospho-ribonucleotide-RNA + H2O = a 3'-end 2'-phospho-ribonucleotide-RNA + H(+)</text>
        <dbReference type="Rhea" id="RHEA:11828"/>
        <dbReference type="Rhea" id="RHEA-COMP:10464"/>
        <dbReference type="Rhea" id="RHEA-COMP:17353"/>
        <dbReference type="ChEBI" id="CHEBI:15377"/>
        <dbReference type="ChEBI" id="CHEBI:15378"/>
        <dbReference type="ChEBI" id="CHEBI:83064"/>
        <dbReference type="ChEBI" id="CHEBI:173113"/>
        <dbReference type="EC" id="3.1.4.58"/>
    </reaction>
</comment>
<dbReference type="Proteomes" id="UP000076643">
    <property type="component" value="Unassembled WGS sequence"/>
</dbReference>
<dbReference type="SUPFAM" id="SSF55144">
    <property type="entry name" value="LigT-like"/>
    <property type="match status" value="1"/>
</dbReference>
<comment type="function">
    <text evidence="2">Hydrolyzes RNA 2',3'-cyclic phosphodiester to an RNA 2'-phosphomonoester.</text>
</comment>
<feature type="short sequence motif" description="HXTX 2" evidence="2">
    <location>
        <begin position="122"/>
        <end position="125"/>
    </location>
</feature>
<dbReference type="EC" id="3.1.4.58" evidence="2"/>
<dbReference type="InterPro" id="IPR004175">
    <property type="entry name" value="RNA_CPDase"/>
</dbReference>